<dbReference type="CDD" id="cd05466">
    <property type="entry name" value="PBP2_LTTR_substrate"/>
    <property type="match status" value="1"/>
</dbReference>
<dbReference type="InterPro" id="IPR005119">
    <property type="entry name" value="LysR_subst-bd"/>
</dbReference>
<sequence length="288" mass="32110">MNIEYIRSFLETARWNSISKASEKLHLTHPALSKQLRAMEAYYGVALFHRSNTGVELTEAGKHLLERLQPLYQELSAIRSEMGQWNQQSIRQLTLGTLPTLASGYMPEKVYAMEAAQLQLDLRVMNTSSELYSRLQAGELDAIVCERLPEGVSSTWEHTLFSEPYVAIVYKEHPFSQRTSVSLAELSKEPFILHTPECRIRQTLTERMEQSDFGLSVKTEVGFNEFILGYVATGAGITILPEMAARNLASASLAAVPIADEGMVRVIALTTARTAADKGRLLAAYLKP</sequence>
<comment type="similarity">
    <text evidence="1">Belongs to the LysR transcriptional regulatory family.</text>
</comment>
<evidence type="ECO:0000313" key="6">
    <source>
        <dbReference type="EMBL" id="MFD1224218.1"/>
    </source>
</evidence>
<gene>
    <name evidence="6" type="ORF">ACFQ4B_29350</name>
</gene>
<comment type="caution">
    <text evidence="6">The sequence shown here is derived from an EMBL/GenBank/DDBJ whole genome shotgun (WGS) entry which is preliminary data.</text>
</comment>
<evidence type="ECO:0000256" key="4">
    <source>
        <dbReference type="ARBA" id="ARBA00023163"/>
    </source>
</evidence>
<dbReference type="EMBL" id="JBHTLU010000043">
    <property type="protein sequence ID" value="MFD1224218.1"/>
    <property type="molecule type" value="Genomic_DNA"/>
</dbReference>
<evidence type="ECO:0000313" key="7">
    <source>
        <dbReference type="Proteomes" id="UP001597180"/>
    </source>
</evidence>
<keyword evidence="4" id="KW-0804">Transcription</keyword>
<dbReference type="PANTHER" id="PTHR30346">
    <property type="entry name" value="TRANSCRIPTIONAL DUAL REGULATOR HCAR-RELATED"/>
    <property type="match status" value="1"/>
</dbReference>
<feature type="domain" description="HTH lysR-type" evidence="5">
    <location>
        <begin position="1"/>
        <end position="58"/>
    </location>
</feature>
<dbReference type="SUPFAM" id="SSF46785">
    <property type="entry name" value="Winged helix' DNA-binding domain"/>
    <property type="match status" value="1"/>
</dbReference>
<dbReference type="Gene3D" id="3.40.190.10">
    <property type="entry name" value="Periplasmic binding protein-like II"/>
    <property type="match status" value="2"/>
</dbReference>
<protein>
    <submittedName>
        <fullName evidence="6">LysR family transcriptional regulator</fullName>
    </submittedName>
</protein>
<dbReference type="InterPro" id="IPR036388">
    <property type="entry name" value="WH-like_DNA-bd_sf"/>
</dbReference>
<evidence type="ECO:0000256" key="3">
    <source>
        <dbReference type="ARBA" id="ARBA00023125"/>
    </source>
</evidence>
<evidence type="ECO:0000256" key="1">
    <source>
        <dbReference type="ARBA" id="ARBA00009437"/>
    </source>
</evidence>
<accession>A0ABW3UU23</accession>
<organism evidence="6 7">
    <name type="scientific">Paenibacillus vulneris</name>
    <dbReference type="NCBI Taxonomy" id="1133364"/>
    <lineage>
        <taxon>Bacteria</taxon>
        <taxon>Bacillati</taxon>
        <taxon>Bacillota</taxon>
        <taxon>Bacilli</taxon>
        <taxon>Bacillales</taxon>
        <taxon>Paenibacillaceae</taxon>
        <taxon>Paenibacillus</taxon>
    </lineage>
</organism>
<reference evidence="7" key="1">
    <citation type="journal article" date="2019" name="Int. J. Syst. Evol. Microbiol.">
        <title>The Global Catalogue of Microorganisms (GCM) 10K type strain sequencing project: providing services to taxonomists for standard genome sequencing and annotation.</title>
        <authorList>
            <consortium name="The Broad Institute Genomics Platform"/>
            <consortium name="The Broad Institute Genome Sequencing Center for Infectious Disease"/>
            <person name="Wu L."/>
            <person name="Ma J."/>
        </authorList>
    </citation>
    <scope>NUCLEOTIDE SEQUENCE [LARGE SCALE GENOMIC DNA]</scope>
    <source>
        <strain evidence="7">CCUG 53270</strain>
    </source>
</reference>
<keyword evidence="2" id="KW-0805">Transcription regulation</keyword>
<dbReference type="Pfam" id="PF03466">
    <property type="entry name" value="LysR_substrate"/>
    <property type="match status" value="1"/>
</dbReference>
<dbReference type="PROSITE" id="PS50931">
    <property type="entry name" value="HTH_LYSR"/>
    <property type="match status" value="1"/>
</dbReference>
<keyword evidence="7" id="KW-1185">Reference proteome</keyword>
<evidence type="ECO:0000259" key="5">
    <source>
        <dbReference type="PROSITE" id="PS50931"/>
    </source>
</evidence>
<dbReference type="Gene3D" id="1.10.10.10">
    <property type="entry name" value="Winged helix-like DNA-binding domain superfamily/Winged helix DNA-binding domain"/>
    <property type="match status" value="1"/>
</dbReference>
<name>A0ABW3UU23_9BACL</name>
<dbReference type="InterPro" id="IPR000847">
    <property type="entry name" value="LysR_HTH_N"/>
</dbReference>
<dbReference type="PANTHER" id="PTHR30346:SF0">
    <property type="entry name" value="HCA OPERON TRANSCRIPTIONAL ACTIVATOR HCAR"/>
    <property type="match status" value="1"/>
</dbReference>
<dbReference type="Proteomes" id="UP001597180">
    <property type="component" value="Unassembled WGS sequence"/>
</dbReference>
<evidence type="ECO:0000256" key="2">
    <source>
        <dbReference type="ARBA" id="ARBA00023015"/>
    </source>
</evidence>
<dbReference type="SUPFAM" id="SSF53850">
    <property type="entry name" value="Periplasmic binding protein-like II"/>
    <property type="match status" value="1"/>
</dbReference>
<proteinExistence type="inferred from homology"/>
<dbReference type="RefSeq" id="WP_345590680.1">
    <property type="nucleotide sequence ID" value="NZ_BAABJG010000023.1"/>
</dbReference>
<dbReference type="InterPro" id="IPR036390">
    <property type="entry name" value="WH_DNA-bd_sf"/>
</dbReference>
<keyword evidence="3" id="KW-0238">DNA-binding</keyword>
<dbReference type="Pfam" id="PF00126">
    <property type="entry name" value="HTH_1"/>
    <property type="match status" value="1"/>
</dbReference>
<dbReference type="PRINTS" id="PR00039">
    <property type="entry name" value="HTHLYSR"/>
</dbReference>